<comment type="caution">
    <text evidence="2">The sequence shown here is derived from an EMBL/GenBank/DDBJ whole genome shotgun (WGS) entry which is preliminary data.</text>
</comment>
<evidence type="ECO:0000313" key="3">
    <source>
        <dbReference type="Proteomes" id="UP000298030"/>
    </source>
</evidence>
<sequence>MHEYRYHREAWHGRPAAALENMSSTPPLWRWMATGISGWGMDVNPPRRMTVGWSSRVGNGIQLGSQAQDVGSDNQLEARQRGAESQHFRRSPTAPPPSTASPLLIIGAPSPCAFQRPPSTDTSIQPPSHFDDFTDAEQSRRPLRGDSDVSGLGVTAGEQEGSTWCRKLVGGSLALPNASNTPTPGIPIKSHHSFGWSSNLILTRGRHPPHPIPSLALWDGVKSYETGYKHPIGFLTMKASATPSDERPTAL</sequence>
<dbReference type="Proteomes" id="UP000298030">
    <property type="component" value="Unassembled WGS sequence"/>
</dbReference>
<organism evidence="2 3">
    <name type="scientific">Coprinellus micaceus</name>
    <name type="common">Glistening ink-cap mushroom</name>
    <name type="synonym">Coprinus micaceus</name>
    <dbReference type="NCBI Taxonomy" id="71717"/>
    <lineage>
        <taxon>Eukaryota</taxon>
        <taxon>Fungi</taxon>
        <taxon>Dikarya</taxon>
        <taxon>Basidiomycota</taxon>
        <taxon>Agaricomycotina</taxon>
        <taxon>Agaricomycetes</taxon>
        <taxon>Agaricomycetidae</taxon>
        <taxon>Agaricales</taxon>
        <taxon>Agaricineae</taxon>
        <taxon>Psathyrellaceae</taxon>
        <taxon>Coprinellus</taxon>
    </lineage>
</organism>
<feature type="compositionally biased region" description="Basic and acidic residues" evidence="1">
    <location>
        <begin position="76"/>
        <end position="87"/>
    </location>
</feature>
<protein>
    <submittedName>
        <fullName evidence="2">Uncharacterized protein</fullName>
    </submittedName>
</protein>
<feature type="compositionally biased region" description="Polar residues" evidence="1">
    <location>
        <begin position="117"/>
        <end position="126"/>
    </location>
</feature>
<name>A0A4Y7SVH3_COPMI</name>
<feature type="region of interest" description="Disordered" evidence="1">
    <location>
        <begin position="64"/>
        <end position="155"/>
    </location>
</feature>
<gene>
    <name evidence="2" type="ORF">FA13DRAFT_1777268</name>
</gene>
<feature type="compositionally biased region" description="Polar residues" evidence="1">
    <location>
        <begin position="64"/>
        <end position="75"/>
    </location>
</feature>
<evidence type="ECO:0000313" key="2">
    <source>
        <dbReference type="EMBL" id="TEB25876.1"/>
    </source>
</evidence>
<reference evidence="2 3" key="1">
    <citation type="journal article" date="2019" name="Nat. Ecol. Evol.">
        <title>Megaphylogeny resolves global patterns of mushroom evolution.</title>
        <authorList>
            <person name="Varga T."/>
            <person name="Krizsan K."/>
            <person name="Foldi C."/>
            <person name="Dima B."/>
            <person name="Sanchez-Garcia M."/>
            <person name="Sanchez-Ramirez S."/>
            <person name="Szollosi G.J."/>
            <person name="Szarkandi J.G."/>
            <person name="Papp V."/>
            <person name="Albert L."/>
            <person name="Andreopoulos W."/>
            <person name="Angelini C."/>
            <person name="Antonin V."/>
            <person name="Barry K.W."/>
            <person name="Bougher N.L."/>
            <person name="Buchanan P."/>
            <person name="Buyck B."/>
            <person name="Bense V."/>
            <person name="Catcheside P."/>
            <person name="Chovatia M."/>
            <person name="Cooper J."/>
            <person name="Damon W."/>
            <person name="Desjardin D."/>
            <person name="Finy P."/>
            <person name="Geml J."/>
            <person name="Haridas S."/>
            <person name="Hughes K."/>
            <person name="Justo A."/>
            <person name="Karasinski D."/>
            <person name="Kautmanova I."/>
            <person name="Kiss B."/>
            <person name="Kocsube S."/>
            <person name="Kotiranta H."/>
            <person name="LaButti K.M."/>
            <person name="Lechner B.E."/>
            <person name="Liimatainen K."/>
            <person name="Lipzen A."/>
            <person name="Lukacs Z."/>
            <person name="Mihaltcheva S."/>
            <person name="Morgado L.N."/>
            <person name="Niskanen T."/>
            <person name="Noordeloos M.E."/>
            <person name="Ohm R.A."/>
            <person name="Ortiz-Santana B."/>
            <person name="Ovrebo C."/>
            <person name="Racz N."/>
            <person name="Riley R."/>
            <person name="Savchenko A."/>
            <person name="Shiryaev A."/>
            <person name="Soop K."/>
            <person name="Spirin V."/>
            <person name="Szebenyi C."/>
            <person name="Tomsovsky M."/>
            <person name="Tulloss R.E."/>
            <person name="Uehling J."/>
            <person name="Grigoriev I.V."/>
            <person name="Vagvolgyi C."/>
            <person name="Papp T."/>
            <person name="Martin F.M."/>
            <person name="Miettinen O."/>
            <person name="Hibbett D.S."/>
            <person name="Nagy L.G."/>
        </authorList>
    </citation>
    <scope>NUCLEOTIDE SEQUENCE [LARGE SCALE GENOMIC DNA]</scope>
    <source>
        <strain evidence="2 3">FP101781</strain>
    </source>
</reference>
<evidence type="ECO:0000256" key="1">
    <source>
        <dbReference type="SAM" id="MobiDB-lite"/>
    </source>
</evidence>
<dbReference type="EMBL" id="QPFP01000053">
    <property type="protein sequence ID" value="TEB25876.1"/>
    <property type="molecule type" value="Genomic_DNA"/>
</dbReference>
<dbReference type="AlphaFoldDB" id="A0A4Y7SVH3"/>
<keyword evidence="3" id="KW-1185">Reference proteome</keyword>
<accession>A0A4Y7SVH3</accession>
<feature type="compositionally biased region" description="Basic and acidic residues" evidence="1">
    <location>
        <begin position="129"/>
        <end position="147"/>
    </location>
</feature>
<proteinExistence type="predicted"/>